<proteinExistence type="predicted"/>
<sequence length="113" mass="12178">MEDLIAQLIGLLEVRVTPQQMEGPYPTRADAALLEILRLVRATGLDAPLFADIVDADYVEAEAKHILGDEDACIDVQAVINRLAMDAYWQGAPTDPCLHEAIRAVAKGATHAG</sequence>
<evidence type="ECO:0000313" key="2">
    <source>
        <dbReference type="Proteomes" id="UP001308005"/>
    </source>
</evidence>
<organism evidence="1 2">
    <name type="scientific">Candidatus Thiothrix phosphatis</name>
    <dbReference type="NCBI Taxonomy" id="3112415"/>
    <lineage>
        <taxon>Bacteria</taxon>
        <taxon>Pseudomonadati</taxon>
        <taxon>Pseudomonadota</taxon>
        <taxon>Gammaproteobacteria</taxon>
        <taxon>Thiotrichales</taxon>
        <taxon>Thiotrichaceae</taxon>
        <taxon>Thiothrix</taxon>
    </lineage>
</organism>
<dbReference type="RefSeq" id="WP_324692878.1">
    <property type="nucleotide sequence ID" value="NZ_JAYMYJ010000013.1"/>
</dbReference>
<comment type="caution">
    <text evidence="1">The sequence shown here is derived from an EMBL/GenBank/DDBJ whole genome shotgun (WGS) entry which is preliminary data.</text>
</comment>
<keyword evidence="2" id="KW-1185">Reference proteome</keyword>
<protein>
    <submittedName>
        <fullName evidence="1">Uncharacterized protein</fullName>
    </submittedName>
</protein>
<reference evidence="2" key="1">
    <citation type="submission" date="2023-07" db="EMBL/GenBank/DDBJ databases">
        <title>The carbon used by Thiothrix.</title>
        <authorList>
            <person name="Chen L."/>
        </authorList>
    </citation>
    <scope>NUCLEOTIDE SEQUENCE [LARGE SCALE GENOMIC DNA]</scope>
</reference>
<evidence type="ECO:0000313" key="1">
    <source>
        <dbReference type="EMBL" id="MEB4589681.1"/>
    </source>
</evidence>
<dbReference type="Proteomes" id="UP001308005">
    <property type="component" value="Unassembled WGS sequence"/>
</dbReference>
<name>A0ABU6CS80_9GAMM</name>
<dbReference type="EMBL" id="JAYMYJ010000013">
    <property type="protein sequence ID" value="MEB4589681.1"/>
    <property type="molecule type" value="Genomic_DNA"/>
</dbReference>
<accession>A0ABU6CS80</accession>
<gene>
    <name evidence="1" type="ORF">VSS37_01685</name>
</gene>